<dbReference type="PROSITE" id="PS50082">
    <property type="entry name" value="WD_REPEATS_2"/>
    <property type="match status" value="2"/>
</dbReference>
<organism evidence="8 9">
    <name type="scientific">Trichuris trichiura</name>
    <name type="common">Whipworm</name>
    <name type="synonym">Trichocephalus trichiurus</name>
    <dbReference type="NCBI Taxonomy" id="36087"/>
    <lineage>
        <taxon>Eukaryota</taxon>
        <taxon>Metazoa</taxon>
        <taxon>Ecdysozoa</taxon>
        <taxon>Nematoda</taxon>
        <taxon>Enoplea</taxon>
        <taxon>Dorylaimia</taxon>
        <taxon>Trichinellida</taxon>
        <taxon>Trichuridae</taxon>
        <taxon>Trichuris</taxon>
    </lineage>
</organism>
<dbReference type="Pfam" id="PF00400">
    <property type="entry name" value="WD40"/>
    <property type="match status" value="3"/>
</dbReference>
<evidence type="ECO:0000256" key="3">
    <source>
        <dbReference type="ARBA" id="ARBA00022574"/>
    </source>
</evidence>
<sequence>MNQSQERFEKTPLSIDTIMQILRKKNLFLTEKALLAELSESVGCGSSASFVRDLDVDLSKESTFRDTVYTADCDLSLCFDEYDRFLQWATAVEPDRLRPELSALLFPLFVHLCIDLLRFGKPSVFRTFVDRFSAEQQPFYGEYVADLARMRSIDDLTSSSVVQILRSNRYVVLLSVESKQKLLPMVNHLRLVSAVIQSHICLCIHQGPSRTDDVIKRVSGCLTGECPFNISESHVSYGLFRFVPNPELLEFALICLNRADGAGKLLEIDQTFGSFQPTANSPEWDRIPLPSVSKEMQVNQLVALLDEKKRKPLQIDPKMSIYFYTILDQVSSPCCFDITDDSELLAVGNSDSSVSLYSLSPYTFTSGFSQKMEGKSKLLGHCNPVYGVSCQCDKRLLFSCSSDGSCLLWTLEQLRLLNVYKLGLSPLWDVASAPFGGYFATAGANGLALVWNVERKSPVRVLQGHYCDVNKVIFHPNSNYVATASDDRTARLWDLRNGQCVRLFTGAKSGIGSISFSHAGDSLASGTLNGEMLCWHIGQSKLLADRLLHNKCTYTLAYSMEDSILATGGLDDTVTLSNLSEGAMTQLCTFKTKSIPVLHLHFTRRNLLLGFGYHGVPADIIVVRAAL</sequence>
<keyword evidence="3 6" id="KW-0853">WD repeat</keyword>
<dbReference type="PROSITE" id="PS50294">
    <property type="entry name" value="WD_REPEATS_REGION"/>
    <property type="match status" value="1"/>
</dbReference>
<feature type="repeat" description="WD" evidence="6">
    <location>
        <begin position="462"/>
        <end position="503"/>
    </location>
</feature>
<keyword evidence="5" id="KW-0539">Nucleus</keyword>
<evidence type="ECO:0000256" key="2">
    <source>
        <dbReference type="ARBA" id="ARBA00009435"/>
    </source>
</evidence>
<dbReference type="Gene3D" id="2.130.10.10">
    <property type="entry name" value="YVTN repeat-like/Quinoprotein amine dehydrogenase"/>
    <property type="match status" value="2"/>
</dbReference>
<proteinExistence type="inferred from homology"/>
<dbReference type="GO" id="GO:0005669">
    <property type="term" value="C:transcription factor TFIID complex"/>
    <property type="evidence" value="ECO:0007669"/>
    <property type="project" value="TreeGrafter"/>
</dbReference>
<dbReference type="GO" id="GO:0016251">
    <property type="term" value="F:RNA polymerase II general transcription initiation factor activity"/>
    <property type="evidence" value="ECO:0007669"/>
    <property type="project" value="TreeGrafter"/>
</dbReference>
<accession>A0A077Z7Z3</accession>
<evidence type="ECO:0000256" key="6">
    <source>
        <dbReference type="PROSITE-ProRule" id="PRU00221"/>
    </source>
</evidence>
<dbReference type="STRING" id="36087.A0A077Z7Z3"/>
<dbReference type="OrthoDB" id="10266330at2759"/>
<dbReference type="SMART" id="SM00320">
    <property type="entry name" value="WD40"/>
    <property type="match status" value="6"/>
</dbReference>
<evidence type="ECO:0000313" key="9">
    <source>
        <dbReference type="Proteomes" id="UP000030665"/>
    </source>
</evidence>
<dbReference type="InterPro" id="IPR019775">
    <property type="entry name" value="WD40_repeat_CS"/>
</dbReference>
<evidence type="ECO:0000256" key="5">
    <source>
        <dbReference type="ARBA" id="ARBA00023242"/>
    </source>
</evidence>
<dbReference type="InterPro" id="IPR001680">
    <property type="entry name" value="WD40_rpt"/>
</dbReference>
<dbReference type="PANTHER" id="PTHR19879:SF1">
    <property type="entry name" value="CANNONBALL-RELATED"/>
    <property type="match status" value="1"/>
</dbReference>
<feature type="repeat" description="WD" evidence="6">
    <location>
        <begin position="378"/>
        <end position="419"/>
    </location>
</feature>
<dbReference type="Proteomes" id="UP000030665">
    <property type="component" value="Unassembled WGS sequence"/>
</dbReference>
<reference evidence="8" key="2">
    <citation type="submission" date="2014-03" db="EMBL/GenBank/DDBJ databases">
        <title>The whipworm genome and dual-species transcriptomics of an intimate host-pathogen interaction.</title>
        <authorList>
            <person name="Foth B.J."/>
            <person name="Tsai I.J."/>
            <person name="Reid A.J."/>
            <person name="Bancroft A.J."/>
            <person name="Nichol S."/>
            <person name="Tracey A."/>
            <person name="Holroyd N."/>
            <person name="Cotton J.A."/>
            <person name="Stanley E.J."/>
            <person name="Zarowiecki M."/>
            <person name="Liu J.Z."/>
            <person name="Huckvale T."/>
            <person name="Cooper P.J."/>
            <person name="Grencis R.K."/>
            <person name="Berriman M."/>
        </authorList>
    </citation>
    <scope>NUCLEOTIDE SEQUENCE [LARGE SCALE GENOMIC DNA]</scope>
</reference>
<evidence type="ECO:0000259" key="7">
    <source>
        <dbReference type="Pfam" id="PF04494"/>
    </source>
</evidence>
<keyword evidence="9" id="KW-1185">Reference proteome</keyword>
<dbReference type="EMBL" id="HG805990">
    <property type="protein sequence ID" value="CDW55889.1"/>
    <property type="molecule type" value="Genomic_DNA"/>
</dbReference>
<evidence type="ECO:0000256" key="1">
    <source>
        <dbReference type="ARBA" id="ARBA00004123"/>
    </source>
</evidence>
<dbReference type="GO" id="GO:0006367">
    <property type="term" value="P:transcription initiation at RNA polymerase II promoter"/>
    <property type="evidence" value="ECO:0007669"/>
    <property type="project" value="TreeGrafter"/>
</dbReference>
<protein>
    <submittedName>
        <fullName evidence="8">WD40 and TFIID 90kDa domain containing protein</fullName>
    </submittedName>
</protein>
<dbReference type="AlphaFoldDB" id="A0A077Z7Z3"/>
<keyword evidence="4" id="KW-0677">Repeat</keyword>
<comment type="similarity">
    <text evidence="2">Belongs to the WD repeat TAF5 family.</text>
</comment>
<dbReference type="SUPFAM" id="SSF50978">
    <property type="entry name" value="WD40 repeat-like"/>
    <property type="match status" value="1"/>
</dbReference>
<dbReference type="PROSITE" id="PS00678">
    <property type="entry name" value="WD_REPEATS_1"/>
    <property type="match status" value="1"/>
</dbReference>
<evidence type="ECO:0000256" key="4">
    <source>
        <dbReference type="ARBA" id="ARBA00022737"/>
    </source>
</evidence>
<dbReference type="Pfam" id="PF04494">
    <property type="entry name" value="TFIID_NTD2"/>
    <property type="match status" value="1"/>
</dbReference>
<dbReference type="PANTHER" id="PTHR19879">
    <property type="entry name" value="TRANSCRIPTION INITIATION FACTOR TFIID"/>
    <property type="match status" value="1"/>
</dbReference>
<dbReference type="CDD" id="cd00200">
    <property type="entry name" value="WD40"/>
    <property type="match status" value="1"/>
</dbReference>
<evidence type="ECO:0000313" key="8">
    <source>
        <dbReference type="EMBL" id="CDW55889.1"/>
    </source>
</evidence>
<reference evidence="8" key="1">
    <citation type="submission" date="2014-01" db="EMBL/GenBank/DDBJ databases">
        <authorList>
            <person name="Aslett M."/>
        </authorList>
    </citation>
    <scope>NUCLEOTIDE SEQUENCE</scope>
</reference>
<name>A0A077Z7Z3_TRITR</name>
<gene>
    <name evidence="8" type="ORF">TTRE_0000416301</name>
</gene>
<comment type="subcellular location">
    <subcellularLocation>
        <location evidence="1">Nucleus</location>
    </subcellularLocation>
</comment>
<dbReference type="InterPro" id="IPR015943">
    <property type="entry name" value="WD40/YVTN_repeat-like_dom_sf"/>
</dbReference>
<dbReference type="SUPFAM" id="SSF160897">
    <property type="entry name" value="Taf5 N-terminal domain-like"/>
    <property type="match status" value="1"/>
</dbReference>
<dbReference type="InterPro" id="IPR036322">
    <property type="entry name" value="WD40_repeat_dom_sf"/>
</dbReference>
<dbReference type="InterPro" id="IPR007582">
    <property type="entry name" value="TFIID_NTD2"/>
</dbReference>
<dbReference type="Gene3D" id="1.25.40.500">
    <property type="entry name" value="TFIID subunit TAF5, NTD2 domain"/>
    <property type="match status" value="1"/>
</dbReference>
<dbReference type="InterPro" id="IPR037264">
    <property type="entry name" value="TFIID_NTD2_sf"/>
</dbReference>
<feature type="domain" description="TFIID subunit TAF5 NTD2" evidence="7">
    <location>
        <begin position="80"/>
        <end position="188"/>
    </location>
</feature>